<dbReference type="OrthoDB" id="205690at2157"/>
<dbReference type="eggNOG" id="ENOG502N5I1">
    <property type="taxonomic scope" value="Archaea"/>
</dbReference>
<keyword evidence="1" id="KW-1133">Transmembrane helix</keyword>
<protein>
    <submittedName>
        <fullName evidence="2">Uncharacterized protein</fullName>
    </submittedName>
</protein>
<sequence length="64" mass="6650">MFEATQALRIGRNLLVYAVGVGLFVVGALGMADAIDLSTTMAIPLFVAGLALVVIVHEYFGGPV</sequence>
<dbReference type="EMBL" id="AOMA01000003">
    <property type="protein sequence ID" value="EMA47150.1"/>
    <property type="molecule type" value="Genomic_DNA"/>
</dbReference>
<dbReference type="AlphaFoldDB" id="M0MRR6"/>
<evidence type="ECO:0000313" key="3">
    <source>
        <dbReference type="Proteomes" id="UP000011607"/>
    </source>
</evidence>
<evidence type="ECO:0000313" key="2">
    <source>
        <dbReference type="EMBL" id="EMA47150.1"/>
    </source>
</evidence>
<name>M0MRR6_9EURY</name>
<comment type="caution">
    <text evidence="2">The sequence shown here is derived from an EMBL/GenBank/DDBJ whole genome shotgun (WGS) entry which is preliminary data.</text>
</comment>
<keyword evidence="1" id="KW-0472">Membrane</keyword>
<keyword evidence="1" id="KW-0812">Transmembrane</keyword>
<organism evidence="2 3">
    <name type="scientific">Halobiforma nitratireducens JCM 10879</name>
    <dbReference type="NCBI Taxonomy" id="1227454"/>
    <lineage>
        <taxon>Archaea</taxon>
        <taxon>Methanobacteriati</taxon>
        <taxon>Methanobacteriota</taxon>
        <taxon>Stenosarchaea group</taxon>
        <taxon>Halobacteria</taxon>
        <taxon>Halobacteriales</taxon>
        <taxon>Natrialbaceae</taxon>
        <taxon>Halobiforma</taxon>
    </lineage>
</organism>
<accession>M0MRR6</accession>
<feature type="transmembrane region" description="Helical" evidence="1">
    <location>
        <begin position="14"/>
        <end position="35"/>
    </location>
</feature>
<proteinExistence type="predicted"/>
<keyword evidence="3" id="KW-1185">Reference proteome</keyword>
<dbReference type="STRING" id="1227454.C446_00505"/>
<feature type="transmembrane region" description="Helical" evidence="1">
    <location>
        <begin position="41"/>
        <end position="60"/>
    </location>
</feature>
<dbReference type="RefSeq" id="WP_006671077.1">
    <property type="nucleotide sequence ID" value="NZ_AOMA01000003.1"/>
</dbReference>
<evidence type="ECO:0000256" key="1">
    <source>
        <dbReference type="SAM" id="Phobius"/>
    </source>
</evidence>
<dbReference type="Proteomes" id="UP000011607">
    <property type="component" value="Unassembled WGS sequence"/>
</dbReference>
<reference evidence="2 3" key="1">
    <citation type="journal article" date="2014" name="PLoS Genet.">
        <title>Phylogenetically driven sequencing of extremely halophilic archaea reveals strategies for static and dynamic osmo-response.</title>
        <authorList>
            <person name="Becker E.A."/>
            <person name="Seitzer P.M."/>
            <person name="Tritt A."/>
            <person name="Larsen D."/>
            <person name="Krusor M."/>
            <person name="Yao A.I."/>
            <person name="Wu D."/>
            <person name="Madern D."/>
            <person name="Eisen J.A."/>
            <person name="Darling A.E."/>
            <person name="Facciotti M.T."/>
        </authorList>
    </citation>
    <scope>NUCLEOTIDE SEQUENCE [LARGE SCALE GENOMIC DNA]</scope>
    <source>
        <strain evidence="2 3">JCM 10879</strain>
    </source>
</reference>
<gene>
    <name evidence="2" type="ORF">C446_00505</name>
</gene>